<gene>
    <name evidence="4" type="ORF">POJ06DRAFT_68752</name>
</gene>
<organism evidence="4 5">
    <name type="scientific">Lipomyces tetrasporus</name>
    <dbReference type="NCBI Taxonomy" id="54092"/>
    <lineage>
        <taxon>Eukaryota</taxon>
        <taxon>Fungi</taxon>
        <taxon>Dikarya</taxon>
        <taxon>Ascomycota</taxon>
        <taxon>Saccharomycotina</taxon>
        <taxon>Lipomycetes</taxon>
        <taxon>Lipomycetales</taxon>
        <taxon>Lipomycetaceae</taxon>
        <taxon>Lipomyces</taxon>
    </lineage>
</organism>
<dbReference type="AlphaFoldDB" id="A0AAD7VU46"/>
<evidence type="ECO:0000313" key="4">
    <source>
        <dbReference type="EMBL" id="KAJ8101651.1"/>
    </source>
</evidence>
<keyword evidence="3" id="KW-0732">Signal</keyword>
<evidence type="ECO:0000313" key="5">
    <source>
        <dbReference type="Proteomes" id="UP001217417"/>
    </source>
</evidence>
<sequence>MVVSHRAFVVLLGFLGHVQLAAAVCYYPNGLSESDPAYQPCNQIQSSVSMCCATSRTNPPSGPFANGLTADTCLPNGMCQNIVQWTSPGGQVTYNYSYFRDQCTDAQWSSNKCLNVCRTGQSDGSTAAMTPCDNTANSTQWCCGRNNTACCNTPDAITLAQVLGLSSSTSSSISAATATSTSSPTTSSTSGMSPVASSASSGLSTGAKAGIGVGVGVGELALIFLLGFFFVRRQRASSGSPPTARLPPPTNDATAGKTIHEKSAGPETTRYELQGE</sequence>
<name>A0AAD7VU46_9ASCO</name>
<dbReference type="EMBL" id="JARPMG010000003">
    <property type="protein sequence ID" value="KAJ8101651.1"/>
    <property type="molecule type" value="Genomic_DNA"/>
</dbReference>
<feature type="region of interest" description="Disordered" evidence="1">
    <location>
        <begin position="237"/>
        <end position="276"/>
    </location>
</feature>
<feature type="transmembrane region" description="Helical" evidence="2">
    <location>
        <begin position="209"/>
        <end position="231"/>
    </location>
</feature>
<accession>A0AAD7VU46</accession>
<dbReference type="Proteomes" id="UP001217417">
    <property type="component" value="Unassembled WGS sequence"/>
</dbReference>
<keyword evidence="2" id="KW-1133">Transmembrane helix</keyword>
<keyword evidence="5" id="KW-1185">Reference proteome</keyword>
<keyword evidence="2" id="KW-0472">Membrane</keyword>
<evidence type="ECO:0000256" key="2">
    <source>
        <dbReference type="SAM" id="Phobius"/>
    </source>
</evidence>
<feature type="signal peptide" evidence="3">
    <location>
        <begin position="1"/>
        <end position="23"/>
    </location>
</feature>
<protein>
    <recommendedName>
        <fullName evidence="6">Mid2 domain-containing protein</fullName>
    </recommendedName>
</protein>
<evidence type="ECO:0008006" key="6">
    <source>
        <dbReference type="Google" id="ProtNLM"/>
    </source>
</evidence>
<keyword evidence="2" id="KW-0812">Transmembrane</keyword>
<dbReference type="RefSeq" id="XP_056045101.1">
    <property type="nucleotide sequence ID" value="XM_056191398.1"/>
</dbReference>
<feature type="region of interest" description="Disordered" evidence="1">
    <location>
        <begin position="177"/>
        <end position="199"/>
    </location>
</feature>
<proteinExistence type="predicted"/>
<reference evidence="4" key="1">
    <citation type="submission" date="2023-03" db="EMBL/GenBank/DDBJ databases">
        <title>Near-Complete genome sequence of Lipomyces tetrasporous NRRL Y-64009, an oleaginous yeast capable of growing on lignocellulosic hydrolysates.</title>
        <authorList>
            <consortium name="Lawrence Berkeley National Laboratory"/>
            <person name="Jagtap S.S."/>
            <person name="Liu J.-J."/>
            <person name="Walukiewicz H.E."/>
            <person name="Pangilinan J."/>
            <person name="Lipzen A."/>
            <person name="Ahrendt S."/>
            <person name="Koriabine M."/>
            <person name="Cobaugh K."/>
            <person name="Salamov A."/>
            <person name="Yoshinaga Y."/>
            <person name="Ng V."/>
            <person name="Daum C."/>
            <person name="Grigoriev I.V."/>
            <person name="Slininger P.J."/>
            <person name="Dien B.S."/>
            <person name="Jin Y.-S."/>
            <person name="Rao C.V."/>
        </authorList>
    </citation>
    <scope>NUCLEOTIDE SEQUENCE</scope>
    <source>
        <strain evidence="4">NRRL Y-64009</strain>
    </source>
</reference>
<feature type="chain" id="PRO_5042155595" description="Mid2 domain-containing protein" evidence="3">
    <location>
        <begin position="24"/>
        <end position="276"/>
    </location>
</feature>
<dbReference type="GeneID" id="80886564"/>
<comment type="caution">
    <text evidence="4">The sequence shown here is derived from an EMBL/GenBank/DDBJ whole genome shotgun (WGS) entry which is preliminary data.</text>
</comment>
<evidence type="ECO:0000256" key="1">
    <source>
        <dbReference type="SAM" id="MobiDB-lite"/>
    </source>
</evidence>
<evidence type="ECO:0000256" key="3">
    <source>
        <dbReference type="SAM" id="SignalP"/>
    </source>
</evidence>